<evidence type="ECO:0000256" key="4">
    <source>
        <dbReference type="ARBA" id="ARBA00022741"/>
    </source>
</evidence>
<dbReference type="PANTHER" id="PTHR11659">
    <property type="entry name" value="GLUTAMYL-TRNA GLN AMIDOTRANSFERASE SUBUNIT B MITOCHONDRIAL AND PROKARYOTIC PET112-RELATED"/>
    <property type="match status" value="1"/>
</dbReference>
<keyword evidence="6 10" id="KW-0648">Protein biosynthesis</keyword>
<evidence type="ECO:0000256" key="1">
    <source>
        <dbReference type="ARBA" id="ARBA00005306"/>
    </source>
</evidence>
<dbReference type="SMART" id="SM00845">
    <property type="entry name" value="GatB_Yqey"/>
    <property type="match status" value="1"/>
</dbReference>
<reference evidence="12" key="1">
    <citation type="journal article" date="2020" name="mSystems">
        <title>Genome- and Community-Level Interaction Insights into Carbon Utilization and Element Cycling Functions of Hydrothermarchaeota in Hydrothermal Sediment.</title>
        <authorList>
            <person name="Zhou Z."/>
            <person name="Liu Y."/>
            <person name="Xu W."/>
            <person name="Pan J."/>
            <person name="Luo Z.H."/>
            <person name="Li M."/>
        </authorList>
    </citation>
    <scope>NUCLEOTIDE SEQUENCE [LARGE SCALE GENOMIC DNA]</scope>
    <source>
        <strain evidence="12">SpSt-966</strain>
    </source>
</reference>
<evidence type="ECO:0000256" key="3">
    <source>
        <dbReference type="ARBA" id="ARBA00022598"/>
    </source>
</evidence>
<dbReference type="InterPro" id="IPR006075">
    <property type="entry name" value="Asn/Gln-tRNA_Trfase_suB/E_cat"/>
</dbReference>
<accession>A0A7V3RFR3</accession>
<keyword evidence="4 10" id="KW-0547">Nucleotide-binding</keyword>
<keyword evidence="5 10" id="KW-0067">ATP-binding</keyword>
<evidence type="ECO:0000313" key="12">
    <source>
        <dbReference type="EMBL" id="HGE75749.1"/>
    </source>
</evidence>
<dbReference type="Gene3D" id="1.10.150.380">
    <property type="entry name" value="GatB domain, N-terminal subdomain"/>
    <property type="match status" value="1"/>
</dbReference>
<dbReference type="InterPro" id="IPR018027">
    <property type="entry name" value="Asn/Gln_amidotransferase"/>
</dbReference>
<dbReference type="EMBL" id="DTPE01000254">
    <property type="protein sequence ID" value="HGE75749.1"/>
    <property type="molecule type" value="Genomic_DNA"/>
</dbReference>
<evidence type="ECO:0000256" key="6">
    <source>
        <dbReference type="ARBA" id="ARBA00022917"/>
    </source>
</evidence>
<dbReference type="Pfam" id="PF02934">
    <property type="entry name" value="GatB_N"/>
    <property type="match status" value="1"/>
</dbReference>
<evidence type="ECO:0000256" key="7">
    <source>
        <dbReference type="ARBA" id="ARBA00024799"/>
    </source>
</evidence>
<dbReference type="SUPFAM" id="SSF89095">
    <property type="entry name" value="GatB/YqeY motif"/>
    <property type="match status" value="1"/>
</dbReference>
<keyword evidence="12" id="KW-0808">Transferase</keyword>
<proteinExistence type="inferred from homology"/>
<evidence type="ECO:0000256" key="8">
    <source>
        <dbReference type="ARBA" id="ARBA00047380"/>
    </source>
</evidence>
<evidence type="ECO:0000256" key="10">
    <source>
        <dbReference type="HAMAP-Rule" id="MF_00121"/>
    </source>
</evidence>
<comment type="function">
    <text evidence="7 10">Allows the formation of correctly charged Asn-tRNA(Asn) or Gln-tRNA(Gln) through the transamidation of misacylated Asp-tRNA(Asn) or Glu-tRNA(Gln) in organisms which lack either or both of asparaginyl-tRNA or glutaminyl-tRNA synthetases. The reaction takes place in the presence of glutamine and ATP through an activated phospho-Asp-tRNA(Asn) or phospho-Glu-tRNA(Gln).</text>
</comment>
<dbReference type="EC" id="6.3.5.-" evidence="10"/>
<dbReference type="PROSITE" id="PS01234">
    <property type="entry name" value="GATB"/>
    <property type="match status" value="1"/>
</dbReference>
<dbReference type="InterPro" id="IPR017958">
    <property type="entry name" value="Gln-tRNA_amidoTrfase_suB_CS"/>
</dbReference>
<dbReference type="HAMAP" id="MF_00121">
    <property type="entry name" value="GatB"/>
    <property type="match status" value="1"/>
</dbReference>
<dbReference type="InterPro" id="IPR004413">
    <property type="entry name" value="GatB"/>
</dbReference>
<feature type="domain" description="Asn/Gln amidotransferase" evidence="11">
    <location>
        <begin position="325"/>
        <end position="472"/>
    </location>
</feature>
<dbReference type="InterPro" id="IPR017959">
    <property type="entry name" value="Asn/Gln-tRNA_amidoTrfase_suB/E"/>
</dbReference>
<evidence type="ECO:0000256" key="5">
    <source>
        <dbReference type="ARBA" id="ARBA00022840"/>
    </source>
</evidence>
<dbReference type="NCBIfam" id="NF004014">
    <property type="entry name" value="PRK05477.1-4"/>
    <property type="match status" value="1"/>
</dbReference>
<protein>
    <recommendedName>
        <fullName evidence="10">Aspartyl/glutamyl-tRNA(Asn/Gln) amidotransferase subunit B</fullName>
        <shortName evidence="10">Asp/Glu-ADT subunit B</shortName>
        <ecNumber evidence="10">6.3.5.-</ecNumber>
    </recommendedName>
</protein>
<comment type="caution">
    <text evidence="12">The sequence shown here is derived from an EMBL/GenBank/DDBJ whole genome shotgun (WGS) entry which is preliminary data.</text>
</comment>
<sequence length="477" mass="53901">MRSVVGLEIHSQLLTQTKAFCSCKNDSNSAPNTNICPVCTGQPGALPVLNEKVVEFAIRAAIALKCEVHEVSSFDRKNYFYPDLPKGYQITQYFHPIATNGYLNLENGKRVRIRRIHIEEDAGKMVHSSENITESKESLIDFNRCGIPLIEIVTEPDMERSDEAREFMEKLRDILRAIDVCSGNMEEGALRCDANVSVVDDDGRSSSRVEVKNINSFKYVQYAIDYEIERISSVLRSGKDVKHETRGWDFTTKTTVSMRSKEEENDYRYFPEPDLPVLVLSKDEIKTIMENLPELPDEKAKRYENVHMISHDNAVVLSKDKKLSSYFENAVSKGIDPRDASNWIVNDLLSLFNADSEEFDPEKIPLDHLKLLIDYTNSSKISRLSAREVLAGMYKSGKDPKTLIEEMNLLQISNEDALVPVAKAVIDENPSVVEQYRNGKSSVIGFFVGNVMKKTKGKADPKIVGDLVKHLLDGEHK</sequence>
<dbReference type="FunFam" id="1.10.10.410:FF:000001">
    <property type="entry name" value="Aspartyl/glutamyl-tRNA(Asn/Gln) amidotransferase subunit B"/>
    <property type="match status" value="1"/>
</dbReference>
<dbReference type="InterPro" id="IPR014746">
    <property type="entry name" value="Gln_synth/guanido_kin_cat_dom"/>
</dbReference>
<dbReference type="Gene3D" id="1.10.10.410">
    <property type="match status" value="1"/>
</dbReference>
<dbReference type="InterPro" id="IPR003789">
    <property type="entry name" value="Asn/Gln_tRNA_amidoTrase-B-like"/>
</dbReference>
<comment type="catalytic activity">
    <reaction evidence="8 10">
        <text>L-aspartyl-tRNA(Asn) + L-glutamine + ATP + H2O = L-asparaginyl-tRNA(Asn) + L-glutamate + ADP + phosphate + 2 H(+)</text>
        <dbReference type="Rhea" id="RHEA:14513"/>
        <dbReference type="Rhea" id="RHEA-COMP:9674"/>
        <dbReference type="Rhea" id="RHEA-COMP:9677"/>
        <dbReference type="ChEBI" id="CHEBI:15377"/>
        <dbReference type="ChEBI" id="CHEBI:15378"/>
        <dbReference type="ChEBI" id="CHEBI:29985"/>
        <dbReference type="ChEBI" id="CHEBI:30616"/>
        <dbReference type="ChEBI" id="CHEBI:43474"/>
        <dbReference type="ChEBI" id="CHEBI:58359"/>
        <dbReference type="ChEBI" id="CHEBI:78515"/>
        <dbReference type="ChEBI" id="CHEBI:78516"/>
        <dbReference type="ChEBI" id="CHEBI:456216"/>
    </reaction>
</comment>
<dbReference type="SUPFAM" id="SSF55931">
    <property type="entry name" value="Glutamine synthetase/guanido kinase"/>
    <property type="match status" value="1"/>
</dbReference>
<evidence type="ECO:0000256" key="9">
    <source>
        <dbReference type="ARBA" id="ARBA00047913"/>
    </source>
</evidence>
<name>A0A7V3RFR3_9BACT</name>
<dbReference type="GO" id="GO:0050567">
    <property type="term" value="F:glutaminyl-tRNA synthase (glutamine-hydrolyzing) activity"/>
    <property type="evidence" value="ECO:0007669"/>
    <property type="project" value="UniProtKB-UniRule"/>
</dbReference>
<dbReference type="InterPro" id="IPR023168">
    <property type="entry name" value="GatB_Yqey_C_2"/>
</dbReference>
<dbReference type="NCBIfam" id="NF004012">
    <property type="entry name" value="PRK05477.1-2"/>
    <property type="match status" value="1"/>
</dbReference>
<dbReference type="GO" id="GO:0006412">
    <property type="term" value="P:translation"/>
    <property type="evidence" value="ECO:0007669"/>
    <property type="project" value="UniProtKB-UniRule"/>
</dbReference>
<organism evidence="12">
    <name type="scientific">Mesoaciditoga lauensis</name>
    <dbReference type="NCBI Taxonomy" id="1495039"/>
    <lineage>
        <taxon>Bacteria</taxon>
        <taxon>Thermotogati</taxon>
        <taxon>Thermotogota</taxon>
        <taxon>Thermotogae</taxon>
        <taxon>Mesoaciditogales</taxon>
        <taxon>Mesoaciditogaceae</taxon>
        <taxon>Mesoaciditoga</taxon>
    </lineage>
</organism>
<dbReference type="GO" id="GO:0070681">
    <property type="term" value="P:glutaminyl-tRNAGln biosynthesis via transamidation"/>
    <property type="evidence" value="ECO:0007669"/>
    <property type="project" value="TreeGrafter"/>
</dbReference>
<comment type="catalytic activity">
    <reaction evidence="9 10">
        <text>L-glutamyl-tRNA(Gln) + L-glutamine + ATP + H2O = L-glutaminyl-tRNA(Gln) + L-glutamate + ADP + phosphate + H(+)</text>
        <dbReference type="Rhea" id="RHEA:17521"/>
        <dbReference type="Rhea" id="RHEA-COMP:9681"/>
        <dbReference type="Rhea" id="RHEA-COMP:9684"/>
        <dbReference type="ChEBI" id="CHEBI:15377"/>
        <dbReference type="ChEBI" id="CHEBI:15378"/>
        <dbReference type="ChEBI" id="CHEBI:29985"/>
        <dbReference type="ChEBI" id="CHEBI:30616"/>
        <dbReference type="ChEBI" id="CHEBI:43474"/>
        <dbReference type="ChEBI" id="CHEBI:58359"/>
        <dbReference type="ChEBI" id="CHEBI:78520"/>
        <dbReference type="ChEBI" id="CHEBI:78521"/>
        <dbReference type="ChEBI" id="CHEBI:456216"/>
    </reaction>
</comment>
<dbReference type="AlphaFoldDB" id="A0A7V3RFR3"/>
<dbReference type="PANTHER" id="PTHR11659:SF0">
    <property type="entry name" value="GLUTAMYL-TRNA(GLN) AMIDOTRANSFERASE SUBUNIT B, MITOCHONDRIAL"/>
    <property type="match status" value="1"/>
</dbReference>
<dbReference type="GO" id="GO:0016740">
    <property type="term" value="F:transferase activity"/>
    <property type="evidence" value="ECO:0007669"/>
    <property type="project" value="UniProtKB-KW"/>
</dbReference>
<gene>
    <name evidence="10 12" type="primary">gatB</name>
    <name evidence="12" type="ORF">ENX73_06470</name>
</gene>
<comment type="similarity">
    <text evidence="1 10">Belongs to the GatB/GatE family. GatB subfamily.</text>
</comment>
<evidence type="ECO:0000256" key="2">
    <source>
        <dbReference type="ARBA" id="ARBA00011123"/>
    </source>
</evidence>
<comment type="subunit">
    <text evidence="2 10">Heterotrimer of A, B and C subunits.</text>
</comment>
<dbReference type="InterPro" id="IPR042114">
    <property type="entry name" value="GatB_C_1"/>
</dbReference>
<evidence type="ECO:0000259" key="11">
    <source>
        <dbReference type="SMART" id="SM00845"/>
    </source>
</evidence>
<dbReference type="Pfam" id="PF02637">
    <property type="entry name" value="GatB_Yqey"/>
    <property type="match status" value="1"/>
</dbReference>
<dbReference type="GO" id="GO:0005524">
    <property type="term" value="F:ATP binding"/>
    <property type="evidence" value="ECO:0007669"/>
    <property type="project" value="UniProtKB-KW"/>
</dbReference>
<dbReference type="NCBIfam" id="TIGR00133">
    <property type="entry name" value="gatB"/>
    <property type="match status" value="1"/>
</dbReference>
<keyword evidence="3 10" id="KW-0436">Ligase</keyword>